<dbReference type="Proteomes" id="UP001308179">
    <property type="component" value="Unassembled WGS sequence"/>
</dbReference>
<dbReference type="PANTHER" id="PTHR43114">
    <property type="entry name" value="ADENINE DEAMINASE"/>
    <property type="match status" value="1"/>
</dbReference>
<keyword evidence="5" id="KW-0378">Hydrolase</keyword>
<accession>A0ABR0KWA6</accession>
<dbReference type="PROSITE" id="PS00485">
    <property type="entry name" value="A_DEAMINASE"/>
    <property type="match status" value="1"/>
</dbReference>
<keyword evidence="4" id="KW-0479">Metal-binding</keyword>
<dbReference type="SUPFAM" id="SSF51556">
    <property type="entry name" value="Metallo-dependent hydrolases"/>
    <property type="match status" value="1"/>
</dbReference>
<evidence type="ECO:0000256" key="6">
    <source>
        <dbReference type="ARBA" id="ARBA00022833"/>
    </source>
</evidence>
<comment type="similarity">
    <text evidence="2">Belongs to the metallo-dependent hydrolases superfamily. Adenosine and AMP deaminases family.</text>
</comment>
<evidence type="ECO:0000259" key="7">
    <source>
        <dbReference type="Pfam" id="PF00962"/>
    </source>
</evidence>
<evidence type="ECO:0000256" key="3">
    <source>
        <dbReference type="ARBA" id="ARBA00018099"/>
    </source>
</evidence>
<evidence type="ECO:0000256" key="1">
    <source>
        <dbReference type="ARBA" id="ARBA00001947"/>
    </source>
</evidence>
<dbReference type="InterPro" id="IPR006330">
    <property type="entry name" value="Ado/ade_deaminase"/>
</dbReference>
<evidence type="ECO:0000256" key="4">
    <source>
        <dbReference type="ARBA" id="ARBA00022723"/>
    </source>
</evidence>
<gene>
    <name evidence="8" type="ORF">LTR32_007362</name>
</gene>
<comment type="caution">
    <text evidence="8">The sequence shown here is derived from an EMBL/GenBank/DDBJ whole genome shotgun (WGS) entry which is preliminary data.</text>
</comment>
<dbReference type="Pfam" id="PF00962">
    <property type="entry name" value="A_deaminase"/>
    <property type="match status" value="1"/>
</dbReference>
<evidence type="ECO:0000256" key="5">
    <source>
        <dbReference type="ARBA" id="ARBA00022801"/>
    </source>
</evidence>
<comment type="cofactor">
    <cofactor evidence="1">
        <name>Zn(2+)</name>
        <dbReference type="ChEBI" id="CHEBI:29105"/>
    </cofactor>
</comment>
<dbReference type="NCBIfam" id="TIGR01430">
    <property type="entry name" value="aden_deam"/>
    <property type="match status" value="1"/>
</dbReference>
<organism evidence="8 9">
    <name type="scientific">Rachicladosporium monterosium</name>
    <dbReference type="NCBI Taxonomy" id="1507873"/>
    <lineage>
        <taxon>Eukaryota</taxon>
        <taxon>Fungi</taxon>
        <taxon>Dikarya</taxon>
        <taxon>Ascomycota</taxon>
        <taxon>Pezizomycotina</taxon>
        <taxon>Dothideomycetes</taxon>
        <taxon>Dothideomycetidae</taxon>
        <taxon>Cladosporiales</taxon>
        <taxon>Cladosporiaceae</taxon>
        <taxon>Rachicladosporium</taxon>
    </lineage>
</organism>
<proteinExistence type="inferred from homology"/>
<keyword evidence="6" id="KW-0862">Zinc</keyword>
<evidence type="ECO:0000313" key="8">
    <source>
        <dbReference type="EMBL" id="KAK5139559.1"/>
    </source>
</evidence>
<evidence type="ECO:0000256" key="2">
    <source>
        <dbReference type="ARBA" id="ARBA00006676"/>
    </source>
</evidence>
<dbReference type="InterPro" id="IPR006650">
    <property type="entry name" value="A/AMP_deam_AS"/>
</dbReference>
<name>A0ABR0KWA6_9PEZI</name>
<feature type="domain" description="Adenosine deaminase" evidence="7">
    <location>
        <begin position="32"/>
        <end position="373"/>
    </location>
</feature>
<dbReference type="PANTHER" id="PTHR43114:SF7">
    <property type="entry name" value="ADENOSINE DEAMINASE DOMAIN-CONTAINING PROTEIN"/>
    <property type="match status" value="1"/>
</dbReference>
<keyword evidence="9" id="KW-1185">Reference proteome</keyword>
<dbReference type="Gene3D" id="3.20.20.140">
    <property type="entry name" value="Metal-dependent hydrolases"/>
    <property type="match status" value="1"/>
</dbReference>
<protein>
    <recommendedName>
        <fullName evidence="3">Adenosine deaminase</fullName>
    </recommendedName>
</protein>
<dbReference type="InterPro" id="IPR001365">
    <property type="entry name" value="A_deaminase_dom"/>
</dbReference>
<dbReference type="InterPro" id="IPR032466">
    <property type="entry name" value="Metal_Hydrolase"/>
</dbReference>
<sequence>MADVENALPIASRRELRQSLDQTSDPFIERIPKVELHVHIEGTLTPELKWKFAQRNAMPLKHPRTGTVFASLAELQDSHDTMKASNGDRMDNAKETMSFFEAYYGGFLVLKTKRDYFDLAMHYFERAARMNVRYCEVFFDPQGHTRTGVTWEIMMGGFHEAQEKARKDLKVESTWIMCFLRDESPESAMEHYVAALEYRHMIVGIGLDSNEDQRPPMLFEEVFARARSDGFRITAHCDVGKTYPVEHIRQTVSDLGGTGADRIDHGLNVVDDPALMKTISEKGLGMTICPWSYIRHQPFDEVFERIRTLFDAGIKISIGSDDPAFMEDTWMHENLLVARKFCKLTDGEILKLAKDAVDMSWASDEVKRNILLELEVLR</sequence>
<reference evidence="8 9" key="1">
    <citation type="submission" date="2023-08" db="EMBL/GenBank/DDBJ databases">
        <title>Black Yeasts Isolated from many extreme environments.</title>
        <authorList>
            <person name="Coleine C."/>
            <person name="Stajich J.E."/>
            <person name="Selbmann L."/>
        </authorList>
    </citation>
    <scope>NUCLEOTIDE SEQUENCE [LARGE SCALE GENOMIC DNA]</scope>
    <source>
        <strain evidence="8 9">CCFEE 5386</strain>
    </source>
</reference>
<dbReference type="EMBL" id="JAVRRR010001110">
    <property type="protein sequence ID" value="KAK5139559.1"/>
    <property type="molecule type" value="Genomic_DNA"/>
</dbReference>
<evidence type="ECO:0000313" key="9">
    <source>
        <dbReference type="Proteomes" id="UP001308179"/>
    </source>
</evidence>